<feature type="coiled-coil region" evidence="8">
    <location>
        <begin position="35"/>
        <end position="62"/>
    </location>
</feature>
<dbReference type="PANTHER" id="PTHR14401">
    <property type="entry name" value="CENTROMERE PROTEIN K"/>
    <property type="match status" value="1"/>
</dbReference>
<comment type="subcellular location">
    <subcellularLocation>
        <location evidence="2">Chromosome</location>
        <location evidence="2">Centromere</location>
    </subcellularLocation>
    <subcellularLocation>
        <location evidence="1">Nucleus</location>
    </subcellularLocation>
</comment>
<sequence>MAQSHNEALARIRQYAEATRGGYGDSMDFTTSSSEARLERTIKDLQARVQQQEAALAKLRAASDIDIEQAAYASEDPREKLKQLLVVKDAYTRLIPTVPELPGKGSAVPALLATRNLQQRIQESKMAISSTVDQIAKREGALRREEASLHDAKLLTRALEDGIVRLRAQYDDRSQKTPAAVVEELVASKRAKTESYDKEMQRLGQAMNDFINDYVSAMIAAEELGGPVVGDMFDVENETLAAGFTKKGKAKSGKKVVSDKLRQRRIDQIWGTKVIEEDGGDDDEPMTEAEAADQEMRQLIEDLFATMSGPGGGKGYLELKRDSAASRFLIRAKIAQFHPKDAKKIRLIDFGKELDD</sequence>
<evidence type="ECO:0000256" key="6">
    <source>
        <dbReference type="ARBA" id="ARBA00023242"/>
    </source>
</evidence>
<comment type="similarity">
    <text evidence="3">Belongs to the CENP-K/MCM22 family.</text>
</comment>
<dbReference type="GO" id="GO:0005634">
    <property type="term" value="C:nucleus"/>
    <property type="evidence" value="ECO:0007669"/>
    <property type="project" value="UniProtKB-SubCell"/>
</dbReference>
<evidence type="ECO:0000256" key="3">
    <source>
        <dbReference type="ARBA" id="ARBA00005795"/>
    </source>
</evidence>
<keyword evidence="4" id="KW-0158">Chromosome</keyword>
<evidence type="ECO:0000256" key="8">
    <source>
        <dbReference type="SAM" id="Coils"/>
    </source>
</evidence>
<accession>A0A9W4ULR6</accession>
<keyword evidence="5 8" id="KW-0175">Coiled coil</keyword>
<keyword evidence="10" id="KW-1185">Reference proteome</keyword>
<organism evidence="9 10">
    <name type="scientific">Periconia digitata</name>
    <dbReference type="NCBI Taxonomy" id="1303443"/>
    <lineage>
        <taxon>Eukaryota</taxon>
        <taxon>Fungi</taxon>
        <taxon>Dikarya</taxon>
        <taxon>Ascomycota</taxon>
        <taxon>Pezizomycotina</taxon>
        <taxon>Dothideomycetes</taxon>
        <taxon>Pleosporomycetidae</taxon>
        <taxon>Pleosporales</taxon>
        <taxon>Massarineae</taxon>
        <taxon>Periconiaceae</taxon>
        <taxon>Periconia</taxon>
    </lineage>
</organism>
<keyword evidence="6" id="KW-0539">Nucleus</keyword>
<proteinExistence type="inferred from homology"/>
<evidence type="ECO:0000256" key="7">
    <source>
        <dbReference type="ARBA" id="ARBA00023328"/>
    </source>
</evidence>
<dbReference type="AlphaFoldDB" id="A0A9W4ULR6"/>
<evidence type="ECO:0000256" key="4">
    <source>
        <dbReference type="ARBA" id="ARBA00022454"/>
    </source>
</evidence>
<dbReference type="OrthoDB" id="9445768at2759"/>
<evidence type="ECO:0000256" key="2">
    <source>
        <dbReference type="ARBA" id="ARBA00004584"/>
    </source>
</evidence>
<evidence type="ECO:0000256" key="5">
    <source>
        <dbReference type="ARBA" id="ARBA00023054"/>
    </source>
</evidence>
<dbReference type="PANTHER" id="PTHR14401:SF6">
    <property type="entry name" value="CENTROMERE PROTEIN K"/>
    <property type="match status" value="1"/>
</dbReference>
<dbReference type="GO" id="GO:0051382">
    <property type="term" value="P:kinetochore assembly"/>
    <property type="evidence" value="ECO:0007669"/>
    <property type="project" value="InterPro"/>
</dbReference>
<dbReference type="EMBL" id="CAOQHR010000008">
    <property type="protein sequence ID" value="CAI6338993.1"/>
    <property type="molecule type" value="Genomic_DNA"/>
</dbReference>
<dbReference type="GO" id="GO:0000775">
    <property type="term" value="C:chromosome, centromeric region"/>
    <property type="evidence" value="ECO:0007669"/>
    <property type="project" value="UniProtKB-SubCell"/>
</dbReference>
<reference evidence="9" key="1">
    <citation type="submission" date="2023-01" db="EMBL/GenBank/DDBJ databases">
        <authorList>
            <person name="Van Ghelder C."/>
            <person name="Rancurel C."/>
        </authorList>
    </citation>
    <scope>NUCLEOTIDE SEQUENCE</scope>
    <source>
        <strain evidence="9">CNCM I-4278</strain>
    </source>
</reference>
<dbReference type="GO" id="GO:0000070">
    <property type="term" value="P:mitotic sister chromatid segregation"/>
    <property type="evidence" value="ECO:0007669"/>
    <property type="project" value="TreeGrafter"/>
</dbReference>
<evidence type="ECO:0000313" key="9">
    <source>
        <dbReference type="EMBL" id="CAI6338993.1"/>
    </source>
</evidence>
<protein>
    <submittedName>
        <fullName evidence="9">Uncharacterized protein</fullName>
    </submittedName>
</protein>
<dbReference type="InterPro" id="IPR020993">
    <property type="entry name" value="Centromere_CenpK"/>
</dbReference>
<name>A0A9W4ULR6_9PLEO</name>
<keyword evidence="7" id="KW-0137">Centromere</keyword>
<dbReference type="Proteomes" id="UP001152607">
    <property type="component" value="Unassembled WGS sequence"/>
</dbReference>
<comment type="caution">
    <text evidence="9">The sequence shown here is derived from an EMBL/GenBank/DDBJ whole genome shotgun (WGS) entry which is preliminary data.</text>
</comment>
<evidence type="ECO:0000256" key="1">
    <source>
        <dbReference type="ARBA" id="ARBA00004123"/>
    </source>
</evidence>
<evidence type="ECO:0000313" key="10">
    <source>
        <dbReference type="Proteomes" id="UP001152607"/>
    </source>
</evidence>
<gene>
    <name evidence="9" type="ORF">PDIGIT_LOCUS12130</name>
</gene>